<accession>A0A0N5AA28</accession>
<sequence>MDTVLFACQKQLCDEVSANVKLFDVICFMLNELHCKFCGSGANMYLLMMDRMNVSSNNRNRIYHLINIREYYYIYDQNFAYLNIYYPYEFCLLLLNLANLPEARMKLFIYSLLGHTVLMYCLSDYGFTEKLFYFDYAAQLLISAPEGDAAWTSCSLIRRDALKRKIEQRPSKQKLVTQHILLSVNVGIDCRSAVAAETFDFCCSDGSGIVVQGITQATETKTLRELESGGFCTDH</sequence>
<evidence type="ECO:0000256" key="2">
    <source>
        <dbReference type="PROSITE-ProRule" id="PRU00401"/>
    </source>
</evidence>
<keyword evidence="1" id="KW-0677">Repeat</keyword>
<dbReference type="AlphaFoldDB" id="A0A0N5AA28"/>
<dbReference type="InterPro" id="IPR004018">
    <property type="entry name" value="RPEL_repeat"/>
</dbReference>
<dbReference type="Proteomes" id="UP000046393">
    <property type="component" value="Unplaced"/>
</dbReference>
<keyword evidence="3" id="KW-1185">Reference proteome</keyword>
<evidence type="ECO:0000313" key="3">
    <source>
        <dbReference type="Proteomes" id="UP000046393"/>
    </source>
</evidence>
<proteinExistence type="predicted"/>
<evidence type="ECO:0000256" key="1">
    <source>
        <dbReference type="ARBA" id="ARBA00022737"/>
    </source>
</evidence>
<name>A0A0N5AA28_9BILA</name>
<organism evidence="3 4">
    <name type="scientific">Syphacia muris</name>
    <dbReference type="NCBI Taxonomy" id="451379"/>
    <lineage>
        <taxon>Eukaryota</taxon>
        <taxon>Metazoa</taxon>
        <taxon>Ecdysozoa</taxon>
        <taxon>Nematoda</taxon>
        <taxon>Chromadorea</taxon>
        <taxon>Rhabditida</taxon>
        <taxon>Spirurina</taxon>
        <taxon>Oxyuridomorpha</taxon>
        <taxon>Oxyuroidea</taxon>
        <taxon>Oxyuridae</taxon>
        <taxon>Syphacia</taxon>
    </lineage>
</organism>
<evidence type="ECO:0000313" key="4">
    <source>
        <dbReference type="WBParaSite" id="SMUV_0000099101-mRNA-1"/>
    </source>
</evidence>
<reference evidence="4" key="1">
    <citation type="submission" date="2017-02" db="UniProtKB">
        <authorList>
            <consortium name="WormBaseParasite"/>
        </authorList>
    </citation>
    <scope>IDENTIFICATION</scope>
</reference>
<protein>
    <submittedName>
        <fullName evidence="4">Protein-serine/threonine phosphatase</fullName>
    </submittedName>
</protein>
<feature type="repeat" description="RPEL" evidence="2">
    <location>
        <begin position="160"/>
        <end position="185"/>
    </location>
</feature>
<dbReference type="Gene3D" id="6.10.140.2040">
    <property type="match status" value="1"/>
</dbReference>
<dbReference type="WBParaSite" id="SMUV_0000099101-mRNA-1">
    <property type="protein sequence ID" value="SMUV_0000099101-mRNA-1"/>
    <property type="gene ID" value="SMUV_0000099101"/>
</dbReference>
<dbReference type="PROSITE" id="PS51073">
    <property type="entry name" value="RPEL"/>
    <property type="match status" value="1"/>
</dbReference>